<name>A0AAD9Q837_ACRCE</name>
<comment type="caution">
    <text evidence="1">The sequence shown here is derived from an EMBL/GenBank/DDBJ whole genome shotgun (WGS) entry which is preliminary data.</text>
</comment>
<proteinExistence type="predicted"/>
<gene>
    <name evidence="1" type="ORF">P5673_021386</name>
</gene>
<sequence>MEGKRGETGEKVSLLSSQSLPLICRIFYCQVLWSNDKTTRTKFDSTMNILDKKDTTMQIYLYLSFINKDLLQERVQTPANKGIPSCDTLQHGSTC</sequence>
<reference evidence="1" key="2">
    <citation type="journal article" date="2023" name="Science">
        <title>Genomic signatures of disease resistance in endangered staghorn corals.</title>
        <authorList>
            <person name="Vollmer S.V."/>
            <person name="Selwyn J.D."/>
            <person name="Despard B.A."/>
            <person name="Roesel C.L."/>
        </authorList>
    </citation>
    <scope>NUCLEOTIDE SEQUENCE</scope>
    <source>
        <strain evidence="1">K2</strain>
    </source>
</reference>
<dbReference type="Proteomes" id="UP001249851">
    <property type="component" value="Unassembled WGS sequence"/>
</dbReference>
<dbReference type="AlphaFoldDB" id="A0AAD9Q837"/>
<organism evidence="1 2">
    <name type="scientific">Acropora cervicornis</name>
    <name type="common">Staghorn coral</name>
    <dbReference type="NCBI Taxonomy" id="6130"/>
    <lineage>
        <taxon>Eukaryota</taxon>
        <taxon>Metazoa</taxon>
        <taxon>Cnidaria</taxon>
        <taxon>Anthozoa</taxon>
        <taxon>Hexacorallia</taxon>
        <taxon>Scleractinia</taxon>
        <taxon>Astrocoeniina</taxon>
        <taxon>Acroporidae</taxon>
        <taxon>Acropora</taxon>
    </lineage>
</organism>
<evidence type="ECO:0000313" key="1">
    <source>
        <dbReference type="EMBL" id="KAK2556492.1"/>
    </source>
</evidence>
<reference evidence="1" key="1">
    <citation type="journal article" date="2023" name="G3 (Bethesda)">
        <title>Whole genome assembly and annotation of the endangered Caribbean coral Acropora cervicornis.</title>
        <authorList>
            <person name="Selwyn J.D."/>
            <person name="Vollmer S.V."/>
        </authorList>
    </citation>
    <scope>NUCLEOTIDE SEQUENCE</scope>
    <source>
        <strain evidence="1">K2</strain>
    </source>
</reference>
<evidence type="ECO:0000313" key="2">
    <source>
        <dbReference type="Proteomes" id="UP001249851"/>
    </source>
</evidence>
<dbReference type="EMBL" id="JARQWQ010000055">
    <property type="protein sequence ID" value="KAK2556492.1"/>
    <property type="molecule type" value="Genomic_DNA"/>
</dbReference>
<accession>A0AAD9Q837</accession>
<keyword evidence="2" id="KW-1185">Reference proteome</keyword>
<protein>
    <submittedName>
        <fullName evidence="1">Uncharacterized protein</fullName>
    </submittedName>
</protein>